<organism evidence="5 6">
    <name type="scientific">Streptomyces roseus</name>
    <dbReference type="NCBI Taxonomy" id="66430"/>
    <lineage>
        <taxon>Bacteria</taxon>
        <taxon>Bacillati</taxon>
        <taxon>Actinomycetota</taxon>
        <taxon>Actinomycetes</taxon>
        <taxon>Kitasatosporales</taxon>
        <taxon>Streptomycetaceae</taxon>
        <taxon>Streptomyces</taxon>
    </lineage>
</organism>
<dbReference type="PROSITE" id="PS51462">
    <property type="entry name" value="NUDIX"/>
    <property type="match status" value="1"/>
</dbReference>
<dbReference type="OrthoDB" id="9804442at2"/>
<dbReference type="PRINTS" id="PR00502">
    <property type="entry name" value="NUDIXFAMILY"/>
</dbReference>
<keyword evidence="2 5" id="KW-0378">Hydrolase</keyword>
<evidence type="ECO:0000256" key="1">
    <source>
        <dbReference type="ARBA" id="ARBA00001946"/>
    </source>
</evidence>
<dbReference type="GO" id="GO:0016787">
    <property type="term" value="F:hydrolase activity"/>
    <property type="evidence" value="ECO:0007669"/>
    <property type="project" value="UniProtKB-KW"/>
</dbReference>
<protein>
    <submittedName>
        <fullName evidence="5">NUDIX hydrolase</fullName>
    </submittedName>
</protein>
<dbReference type="PANTHER" id="PTHR43046">
    <property type="entry name" value="GDP-MANNOSE MANNOSYL HYDROLASE"/>
    <property type="match status" value="1"/>
</dbReference>
<dbReference type="RefSeq" id="WP_048478792.1">
    <property type="nucleotide sequence ID" value="NZ_JBIRUD010000028.1"/>
</dbReference>
<proteinExistence type="predicted"/>
<dbReference type="InterPro" id="IPR020476">
    <property type="entry name" value="Nudix_hydrolase"/>
</dbReference>
<dbReference type="STRING" id="66430.ACS04_23970"/>
<evidence type="ECO:0000259" key="4">
    <source>
        <dbReference type="PROSITE" id="PS51462"/>
    </source>
</evidence>
<comment type="caution">
    <text evidence="5">The sequence shown here is derived from an EMBL/GenBank/DDBJ whole genome shotgun (WGS) entry which is preliminary data.</text>
</comment>
<feature type="domain" description="Nudix hydrolase" evidence="4">
    <location>
        <begin position="108"/>
        <end position="231"/>
    </location>
</feature>
<evidence type="ECO:0000313" key="6">
    <source>
        <dbReference type="Proteomes" id="UP000035932"/>
    </source>
</evidence>
<dbReference type="EMBL" id="LFML01000102">
    <property type="protein sequence ID" value="KMO95323.1"/>
    <property type="molecule type" value="Genomic_DNA"/>
</dbReference>
<keyword evidence="3" id="KW-0460">Magnesium</keyword>
<evidence type="ECO:0000256" key="3">
    <source>
        <dbReference type="ARBA" id="ARBA00022842"/>
    </source>
</evidence>
<dbReference type="PANTHER" id="PTHR43046:SF12">
    <property type="entry name" value="GDP-MANNOSE MANNOSYL HYDROLASE"/>
    <property type="match status" value="1"/>
</dbReference>
<name>A0A0J6XKW1_9ACTN</name>
<dbReference type="PATRIC" id="fig|66430.4.peg.272"/>
<dbReference type="Gene3D" id="3.90.79.10">
    <property type="entry name" value="Nucleoside Triphosphate Pyrophosphohydrolase"/>
    <property type="match status" value="1"/>
</dbReference>
<dbReference type="InterPro" id="IPR015797">
    <property type="entry name" value="NUDIX_hydrolase-like_dom_sf"/>
</dbReference>
<reference evidence="5 6" key="1">
    <citation type="submission" date="2015-06" db="EMBL/GenBank/DDBJ databases">
        <title>Recapitulation of the evolution of biosynthetic gene clusters reveals hidden chemical diversity on bacterial genomes.</title>
        <authorList>
            <person name="Cruz-Morales P."/>
            <person name="Martinez-Guerrero C."/>
            <person name="Morales-Escalante M.A."/>
            <person name="Yanez-Guerra L.A."/>
            <person name="Kopp J.F."/>
            <person name="Feldmann J."/>
            <person name="Ramos-Aboites H.E."/>
            <person name="Barona-Gomez F."/>
        </authorList>
    </citation>
    <scope>NUCLEOTIDE SEQUENCE [LARGE SCALE GENOMIC DNA]</scope>
    <source>
        <strain evidence="5 6">ATCC 31245</strain>
    </source>
</reference>
<evidence type="ECO:0000256" key="2">
    <source>
        <dbReference type="ARBA" id="ARBA00022801"/>
    </source>
</evidence>
<dbReference type="SUPFAM" id="SSF55811">
    <property type="entry name" value="Nudix"/>
    <property type="match status" value="1"/>
</dbReference>
<evidence type="ECO:0000313" key="5">
    <source>
        <dbReference type="EMBL" id="KMO95323.1"/>
    </source>
</evidence>
<sequence length="253" mass="27020">MDSDPRAVRVRIEADALHLTRAQDAEGAYYVLPGADAADAADVADVAAGTTTASANANATANATALPLAEALHARIRPVGSAEAVLRGWARGAPPPCVAFEDPAALAPVRVRAGAIVIRDGRILLIHFTDEAYYEIPGGGVEPGESPRAAAVRELREESALAGAVVAEVARVWKEGRREHYFTLDAEGEIGPPETLDTYGGIPVWVPVAELPRTPVWPRRLAWRIAHWHRTGWPARPAELADSVEDLTAPCDW</sequence>
<keyword evidence="6" id="KW-1185">Reference proteome</keyword>
<comment type="cofactor">
    <cofactor evidence="1">
        <name>Mg(2+)</name>
        <dbReference type="ChEBI" id="CHEBI:18420"/>
    </cofactor>
</comment>
<dbReference type="InterPro" id="IPR000086">
    <property type="entry name" value="NUDIX_hydrolase_dom"/>
</dbReference>
<dbReference type="AlphaFoldDB" id="A0A0J6XKW1"/>
<gene>
    <name evidence="5" type="ORF">ACS04_23970</name>
</gene>
<accession>A0A0J6XKW1</accession>
<dbReference type="Proteomes" id="UP000035932">
    <property type="component" value="Unassembled WGS sequence"/>
</dbReference>
<dbReference type="Pfam" id="PF00293">
    <property type="entry name" value="NUDIX"/>
    <property type="match status" value="1"/>
</dbReference>